<dbReference type="AlphaFoldDB" id="A0A9D4TEB4"/>
<organism evidence="1 2">
    <name type="scientific">Rhipicephalus sanguineus</name>
    <name type="common">Brown dog tick</name>
    <name type="synonym">Ixodes sanguineus</name>
    <dbReference type="NCBI Taxonomy" id="34632"/>
    <lineage>
        <taxon>Eukaryota</taxon>
        <taxon>Metazoa</taxon>
        <taxon>Ecdysozoa</taxon>
        <taxon>Arthropoda</taxon>
        <taxon>Chelicerata</taxon>
        <taxon>Arachnida</taxon>
        <taxon>Acari</taxon>
        <taxon>Parasitiformes</taxon>
        <taxon>Ixodida</taxon>
        <taxon>Ixodoidea</taxon>
        <taxon>Ixodidae</taxon>
        <taxon>Rhipicephalinae</taxon>
        <taxon>Rhipicephalus</taxon>
        <taxon>Rhipicephalus</taxon>
    </lineage>
</organism>
<evidence type="ECO:0000313" key="1">
    <source>
        <dbReference type="EMBL" id="KAH7987806.1"/>
    </source>
</evidence>
<accession>A0A9D4TEB4</accession>
<dbReference type="Proteomes" id="UP000821837">
    <property type="component" value="Unassembled WGS sequence"/>
</dbReference>
<sequence length="106" mass="12072">MAPRSTLDERRAITVMGRTMSQKAISAATGRPLPTVNRVLRAFYEEGRLADAVRRRPERAPTDEEDRLIVAASVENPFLYRPGNSGYFWDWTFPRKPYGGGCIQQR</sequence>
<reference evidence="1" key="2">
    <citation type="submission" date="2021-09" db="EMBL/GenBank/DDBJ databases">
        <authorList>
            <person name="Jia N."/>
            <person name="Wang J."/>
            <person name="Shi W."/>
            <person name="Du L."/>
            <person name="Sun Y."/>
            <person name="Zhan W."/>
            <person name="Jiang J."/>
            <person name="Wang Q."/>
            <person name="Zhang B."/>
            <person name="Ji P."/>
            <person name="Sakyi L.B."/>
            <person name="Cui X."/>
            <person name="Yuan T."/>
            <person name="Jiang B."/>
            <person name="Yang W."/>
            <person name="Lam T.T.-Y."/>
            <person name="Chang Q."/>
            <person name="Ding S."/>
            <person name="Wang X."/>
            <person name="Zhu J."/>
            <person name="Ruan X."/>
            <person name="Zhao L."/>
            <person name="Wei J."/>
            <person name="Que T."/>
            <person name="Du C."/>
            <person name="Cheng J."/>
            <person name="Dai P."/>
            <person name="Han X."/>
            <person name="Huang E."/>
            <person name="Gao Y."/>
            <person name="Liu J."/>
            <person name="Shao H."/>
            <person name="Ye R."/>
            <person name="Li L."/>
            <person name="Wei W."/>
            <person name="Wang X."/>
            <person name="Wang C."/>
            <person name="Huo Q."/>
            <person name="Li W."/>
            <person name="Guo W."/>
            <person name="Chen H."/>
            <person name="Chen S."/>
            <person name="Zhou L."/>
            <person name="Zhou L."/>
            <person name="Ni X."/>
            <person name="Tian J."/>
            <person name="Zhou Y."/>
            <person name="Sheng Y."/>
            <person name="Liu T."/>
            <person name="Pan Y."/>
            <person name="Xia L."/>
            <person name="Li J."/>
            <person name="Zhao F."/>
            <person name="Cao W."/>
        </authorList>
    </citation>
    <scope>NUCLEOTIDE SEQUENCE</scope>
    <source>
        <strain evidence="1">Rsan-2018</strain>
        <tissue evidence="1">Larvae</tissue>
    </source>
</reference>
<name>A0A9D4TEB4_RHISA</name>
<proteinExistence type="predicted"/>
<evidence type="ECO:0008006" key="3">
    <source>
        <dbReference type="Google" id="ProtNLM"/>
    </source>
</evidence>
<reference evidence="1" key="1">
    <citation type="journal article" date="2020" name="Cell">
        <title>Large-Scale Comparative Analyses of Tick Genomes Elucidate Their Genetic Diversity and Vector Capacities.</title>
        <authorList>
            <consortium name="Tick Genome and Microbiome Consortium (TIGMIC)"/>
            <person name="Jia N."/>
            <person name="Wang J."/>
            <person name="Shi W."/>
            <person name="Du L."/>
            <person name="Sun Y."/>
            <person name="Zhan W."/>
            <person name="Jiang J.F."/>
            <person name="Wang Q."/>
            <person name="Zhang B."/>
            <person name="Ji P."/>
            <person name="Bell-Sakyi L."/>
            <person name="Cui X.M."/>
            <person name="Yuan T.T."/>
            <person name="Jiang B.G."/>
            <person name="Yang W.F."/>
            <person name="Lam T.T."/>
            <person name="Chang Q.C."/>
            <person name="Ding S.J."/>
            <person name="Wang X.J."/>
            <person name="Zhu J.G."/>
            <person name="Ruan X.D."/>
            <person name="Zhao L."/>
            <person name="Wei J.T."/>
            <person name="Ye R.Z."/>
            <person name="Que T.C."/>
            <person name="Du C.H."/>
            <person name="Zhou Y.H."/>
            <person name="Cheng J.X."/>
            <person name="Dai P.F."/>
            <person name="Guo W.B."/>
            <person name="Han X.H."/>
            <person name="Huang E.J."/>
            <person name="Li L.F."/>
            <person name="Wei W."/>
            <person name="Gao Y.C."/>
            <person name="Liu J.Z."/>
            <person name="Shao H.Z."/>
            <person name="Wang X."/>
            <person name="Wang C.C."/>
            <person name="Yang T.C."/>
            <person name="Huo Q.B."/>
            <person name="Li W."/>
            <person name="Chen H.Y."/>
            <person name="Chen S.E."/>
            <person name="Zhou L.G."/>
            <person name="Ni X.B."/>
            <person name="Tian J.H."/>
            <person name="Sheng Y."/>
            <person name="Liu T."/>
            <person name="Pan Y.S."/>
            <person name="Xia L.Y."/>
            <person name="Li J."/>
            <person name="Zhao F."/>
            <person name="Cao W.C."/>
        </authorList>
    </citation>
    <scope>NUCLEOTIDE SEQUENCE</scope>
    <source>
        <strain evidence="1">Rsan-2018</strain>
    </source>
</reference>
<keyword evidence="2" id="KW-1185">Reference proteome</keyword>
<comment type="caution">
    <text evidence="1">The sequence shown here is derived from an EMBL/GenBank/DDBJ whole genome shotgun (WGS) entry which is preliminary data.</text>
</comment>
<dbReference type="EMBL" id="JABSTV010000063">
    <property type="protein sequence ID" value="KAH7987806.1"/>
    <property type="molecule type" value="Genomic_DNA"/>
</dbReference>
<protein>
    <recommendedName>
        <fullName evidence="3">Tick transposon</fullName>
    </recommendedName>
</protein>
<gene>
    <name evidence="1" type="ORF">HPB52_025296</name>
</gene>
<evidence type="ECO:0000313" key="2">
    <source>
        <dbReference type="Proteomes" id="UP000821837"/>
    </source>
</evidence>